<dbReference type="EMBL" id="CAJJDP010000064">
    <property type="protein sequence ID" value="CAD8175670.1"/>
    <property type="molecule type" value="Genomic_DNA"/>
</dbReference>
<evidence type="ECO:0000313" key="2">
    <source>
        <dbReference type="Proteomes" id="UP000683925"/>
    </source>
</evidence>
<sequence length="93" mass="11177">MIQNKTTSCGTFIIQLNYERISLGSGENYYKNEYINLNFYLYFKQLQNRLPQQQYFRYASKIIKVELTTIMSIICLNKFVVKIKKNDIKFNLK</sequence>
<keyword evidence="2" id="KW-1185">Reference proteome</keyword>
<organism evidence="1 2">
    <name type="scientific">Paramecium octaurelia</name>
    <dbReference type="NCBI Taxonomy" id="43137"/>
    <lineage>
        <taxon>Eukaryota</taxon>
        <taxon>Sar</taxon>
        <taxon>Alveolata</taxon>
        <taxon>Ciliophora</taxon>
        <taxon>Intramacronucleata</taxon>
        <taxon>Oligohymenophorea</taxon>
        <taxon>Peniculida</taxon>
        <taxon>Parameciidae</taxon>
        <taxon>Paramecium</taxon>
    </lineage>
</organism>
<evidence type="ECO:0000313" key="1">
    <source>
        <dbReference type="EMBL" id="CAD8175670.1"/>
    </source>
</evidence>
<protein>
    <submittedName>
        <fullName evidence="1">Uncharacterized protein</fullName>
    </submittedName>
</protein>
<accession>A0A8S1VER0</accession>
<comment type="caution">
    <text evidence="1">The sequence shown here is derived from an EMBL/GenBank/DDBJ whole genome shotgun (WGS) entry which is preliminary data.</text>
</comment>
<name>A0A8S1VER0_PAROT</name>
<gene>
    <name evidence="1" type="ORF">POCTA_138.1.T0650325</name>
</gene>
<reference evidence="1" key="1">
    <citation type="submission" date="2021-01" db="EMBL/GenBank/DDBJ databases">
        <authorList>
            <consortium name="Genoscope - CEA"/>
            <person name="William W."/>
        </authorList>
    </citation>
    <scope>NUCLEOTIDE SEQUENCE</scope>
</reference>
<dbReference type="AlphaFoldDB" id="A0A8S1VER0"/>
<dbReference type="Proteomes" id="UP000683925">
    <property type="component" value="Unassembled WGS sequence"/>
</dbReference>
<proteinExistence type="predicted"/>